<dbReference type="EMBL" id="KZ819364">
    <property type="protein sequence ID" value="PWN44096.1"/>
    <property type="molecule type" value="Genomic_DNA"/>
</dbReference>
<feature type="transmembrane region" description="Helical" evidence="2">
    <location>
        <begin position="233"/>
        <end position="254"/>
    </location>
</feature>
<keyword evidence="2" id="KW-0812">Transmembrane</keyword>
<reference evidence="3 4" key="1">
    <citation type="journal article" date="2018" name="Mol. Biol. Evol.">
        <title>Broad Genomic Sampling Reveals a Smut Pathogenic Ancestry of the Fungal Clade Ustilaginomycotina.</title>
        <authorList>
            <person name="Kijpornyongpan T."/>
            <person name="Mondo S.J."/>
            <person name="Barry K."/>
            <person name="Sandor L."/>
            <person name="Lee J."/>
            <person name="Lipzen A."/>
            <person name="Pangilinan J."/>
            <person name="LaButti K."/>
            <person name="Hainaut M."/>
            <person name="Henrissat B."/>
            <person name="Grigoriev I.V."/>
            <person name="Spatafora J.W."/>
            <person name="Aime M.C."/>
        </authorList>
    </citation>
    <scope>NUCLEOTIDE SEQUENCE [LARGE SCALE GENOMIC DNA]</scope>
    <source>
        <strain evidence="3 4">MCA 4658</strain>
    </source>
</reference>
<evidence type="ECO:0000313" key="3">
    <source>
        <dbReference type="EMBL" id="PWN44096.1"/>
    </source>
</evidence>
<sequence>MTFTSPCKRRRRRRRAEEHELAPCSRHCSFHRALYSSYRPSALDKVSPHAPQHLTHSSNACTGDASRLRSKELTSGRRKLNRPEASQRHLRLFRPLLLAFCAISAANGFTITWPAAFVQCEPASVGIATDGLANVLGIDITVRKGPRLDRIFIEEPIIPTATIWNWTAVDVQAGTPLVLSVLAYGADNATIGAALTHALVRLPDNGPAQTECLQKKRKDEDTNRKGIGLELPLIAGILGGILLTLLVLIVFMCLRRRRERAREDAGSLQGHGRTSLLLNGAEPGSGGSTAGWGYMAAVVPGLAPRPALSPSQVQANRNNPQRLPHRWARRTHRADDGGDGELPSYGRSQWEKAKLPKYDNGNAQPEEGHAAMGGDHEAIMMMPLANHTAQQRPYGLDENSEAFDASTAELNPEHSDQTDEQDNAGGIGMGTAIGSGISNVHRRSRSGAAGPPAVRYNASRSPPQTAEAFATATSQDGFDDAYDHHPAFRQAAIADGSPDRSNSQVLHSTPRSHRAF</sequence>
<dbReference type="InParanoid" id="A0A316W2J8"/>
<feature type="region of interest" description="Disordered" evidence="1">
    <location>
        <begin position="262"/>
        <end position="282"/>
    </location>
</feature>
<organism evidence="3 4">
    <name type="scientific">Ceraceosorus guamensis</name>
    <dbReference type="NCBI Taxonomy" id="1522189"/>
    <lineage>
        <taxon>Eukaryota</taxon>
        <taxon>Fungi</taxon>
        <taxon>Dikarya</taxon>
        <taxon>Basidiomycota</taxon>
        <taxon>Ustilaginomycotina</taxon>
        <taxon>Exobasidiomycetes</taxon>
        <taxon>Ceraceosorales</taxon>
        <taxon>Ceraceosoraceae</taxon>
        <taxon>Ceraceosorus</taxon>
    </lineage>
</organism>
<keyword evidence="4" id="KW-1185">Reference proteome</keyword>
<evidence type="ECO:0000256" key="2">
    <source>
        <dbReference type="SAM" id="Phobius"/>
    </source>
</evidence>
<feature type="region of interest" description="Disordered" evidence="1">
    <location>
        <begin position="328"/>
        <end position="351"/>
    </location>
</feature>
<accession>A0A316W2J8</accession>
<keyword evidence="2" id="KW-1133">Transmembrane helix</keyword>
<evidence type="ECO:0000313" key="4">
    <source>
        <dbReference type="Proteomes" id="UP000245783"/>
    </source>
</evidence>
<dbReference type="RefSeq" id="XP_025371256.1">
    <property type="nucleotide sequence ID" value="XM_025515988.1"/>
</dbReference>
<evidence type="ECO:0000256" key="1">
    <source>
        <dbReference type="SAM" id="MobiDB-lite"/>
    </source>
</evidence>
<protein>
    <submittedName>
        <fullName evidence="3">Uncharacterized protein</fullName>
    </submittedName>
</protein>
<keyword evidence="2" id="KW-0472">Membrane</keyword>
<feature type="region of interest" description="Disordered" evidence="1">
    <location>
        <begin position="44"/>
        <end position="84"/>
    </location>
</feature>
<feature type="compositionally biased region" description="Basic and acidic residues" evidence="1">
    <location>
        <begin position="66"/>
        <end position="84"/>
    </location>
</feature>
<proteinExistence type="predicted"/>
<feature type="compositionally biased region" description="Polar residues" evidence="1">
    <location>
        <begin position="499"/>
        <end position="509"/>
    </location>
</feature>
<dbReference type="GeneID" id="37037858"/>
<feature type="transmembrane region" description="Helical" evidence="2">
    <location>
        <begin position="96"/>
        <end position="116"/>
    </location>
</feature>
<gene>
    <name evidence="3" type="ORF">IE81DRAFT_346033</name>
</gene>
<dbReference type="AlphaFoldDB" id="A0A316W2J8"/>
<name>A0A316W2J8_9BASI</name>
<feature type="region of interest" description="Disordered" evidence="1">
    <location>
        <begin position="407"/>
        <end position="516"/>
    </location>
</feature>
<dbReference type="OrthoDB" id="10327713at2759"/>
<dbReference type="Proteomes" id="UP000245783">
    <property type="component" value="Unassembled WGS sequence"/>
</dbReference>